<organism evidence="1 2">
    <name type="scientific">Lentzea albida</name>
    <dbReference type="NCBI Taxonomy" id="65499"/>
    <lineage>
        <taxon>Bacteria</taxon>
        <taxon>Bacillati</taxon>
        <taxon>Actinomycetota</taxon>
        <taxon>Actinomycetes</taxon>
        <taxon>Pseudonocardiales</taxon>
        <taxon>Pseudonocardiaceae</taxon>
        <taxon>Lentzea</taxon>
    </lineage>
</organism>
<dbReference type="EMBL" id="FOFV01000034">
    <property type="protein sequence ID" value="SES44705.1"/>
    <property type="molecule type" value="Genomic_DNA"/>
</dbReference>
<evidence type="ECO:0000313" key="1">
    <source>
        <dbReference type="EMBL" id="SES44705.1"/>
    </source>
</evidence>
<gene>
    <name evidence="1" type="ORF">SAMN04488000_13427</name>
</gene>
<sequence length="280" mass="29708">MLLPTARGPLSAGVIAALLDVGQNPPPPAVDDPESADFQLALWISLEDGFAPEPDQHAEVQRWRAELSRHWRAALREMTTPAVRAAGGDTASPARIGDHLISLVRTGHTALHSFIETKATAAQIGELLTARSLTAVERVPTVALAAHNTMRVMSNADTATAAGHRAASAALSLLSERKLAAGLHRLGLPHPAPEEVGEAAEQRWTRALALCRDHLSAHPARTQDLLHAAAAAVEVEARLCRHLLRCWTQATPVLGPQRPVAVTVVGGERVLTPPTKLGTP</sequence>
<name>A0A1H9XF04_9PSEU</name>
<dbReference type="STRING" id="65499.SAMN04488000_13427"/>
<accession>A0A1H9XF04</accession>
<proteinExistence type="predicted"/>
<dbReference type="OrthoDB" id="5175655at2"/>
<protein>
    <submittedName>
        <fullName evidence="1">Uncharacterized protein</fullName>
    </submittedName>
</protein>
<dbReference type="Proteomes" id="UP000199503">
    <property type="component" value="Unassembled WGS sequence"/>
</dbReference>
<dbReference type="AlphaFoldDB" id="A0A1H9XF04"/>
<evidence type="ECO:0000313" key="2">
    <source>
        <dbReference type="Proteomes" id="UP000199503"/>
    </source>
</evidence>
<keyword evidence="2" id="KW-1185">Reference proteome</keyword>
<dbReference type="RefSeq" id="WP_143091972.1">
    <property type="nucleotide sequence ID" value="NZ_FOFV01000034.1"/>
</dbReference>
<reference evidence="2" key="1">
    <citation type="submission" date="2016-10" db="EMBL/GenBank/DDBJ databases">
        <authorList>
            <person name="Varghese N."/>
            <person name="Submissions S."/>
        </authorList>
    </citation>
    <scope>NUCLEOTIDE SEQUENCE [LARGE SCALE GENOMIC DNA]</scope>
    <source>
        <strain evidence="2">DSM 44437</strain>
    </source>
</reference>